<evidence type="ECO:0000313" key="1">
    <source>
        <dbReference type="EMBL" id="GAQ80415.1"/>
    </source>
</evidence>
<reference evidence="1 2" key="1">
    <citation type="journal article" date="2014" name="Nat. Commun.">
        <title>Klebsormidium flaccidum genome reveals primary factors for plant terrestrial adaptation.</title>
        <authorList>
            <person name="Hori K."/>
            <person name="Maruyama F."/>
            <person name="Fujisawa T."/>
            <person name="Togashi T."/>
            <person name="Yamamoto N."/>
            <person name="Seo M."/>
            <person name="Sato S."/>
            <person name="Yamada T."/>
            <person name="Mori H."/>
            <person name="Tajima N."/>
            <person name="Moriyama T."/>
            <person name="Ikeuchi M."/>
            <person name="Watanabe M."/>
            <person name="Wada H."/>
            <person name="Kobayashi K."/>
            <person name="Saito M."/>
            <person name="Masuda T."/>
            <person name="Sasaki-Sekimoto Y."/>
            <person name="Mashiguchi K."/>
            <person name="Awai K."/>
            <person name="Shimojima M."/>
            <person name="Masuda S."/>
            <person name="Iwai M."/>
            <person name="Nobusawa T."/>
            <person name="Narise T."/>
            <person name="Kondo S."/>
            <person name="Saito H."/>
            <person name="Sato R."/>
            <person name="Murakawa M."/>
            <person name="Ihara Y."/>
            <person name="Oshima-Yamada Y."/>
            <person name="Ohtaka K."/>
            <person name="Satoh M."/>
            <person name="Sonobe K."/>
            <person name="Ishii M."/>
            <person name="Ohtani R."/>
            <person name="Kanamori-Sato M."/>
            <person name="Honoki R."/>
            <person name="Miyazaki D."/>
            <person name="Mochizuki H."/>
            <person name="Umetsu J."/>
            <person name="Higashi K."/>
            <person name="Shibata D."/>
            <person name="Kamiya Y."/>
            <person name="Sato N."/>
            <person name="Nakamura Y."/>
            <person name="Tabata S."/>
            <person name="Ida S."/>
            <person name="Kurokawa K."/>
            <person name="Ohta H."/>
        </authorList>
    </citation>
    <scope>NUCLEOTIDE SEQUENCE [LARGE SCALE GENOMIC DNA]</scope>
    <source>
        <strain evidence="1 2">NIES-2285</strain>
    </source>
</reference>
<organism evidence="1 2">
    <name type="scientific">Klebsormidium nitens</name>
    <name type="common">Green alga</name>
    <name type="synonym">Ulothrix nitens</name>
    <dbReference type="NCBI Taxonomy" id="105231"/>
    <lineage>
        <taxon>Eukaryota</taxon>
        <taxon>Viridiplantae</taxon>
        <taxon>Streptophyta</taxon>
        <taxon>Klebsormidiophyceae</taxon>
        <taxon>Klebsormidiales</taxon>
        <taxon>Klebsormidiaceae</taxon>
        <taxon>Klebsormidium</taxon>
    </lineage>
</organism>
<dbReference type="AlphaFoldDB" id="A0A1Y1HP57"/>
<keyword evidence="2" id="KW-1185">Reference proteome</keyword>
<dbReference type="EMBL" id="DF237002">
    <property type="protein sequence ID" value="GAQ80415.1"/>
    <property type="molecule type" value="Genomic_DNA"/>
</dbReference>
<proteinExistence type="predicted"/>
<evidence type="ECO:0000313" key="2">
    <source>
        <dbReference type="Proteomes" id="UP000054558"/>
    </source>
</evidence>
<accession>A0A1Y1HP57</accession>
<dbReference type="Proteomes" id="UP000054558">
    <property type="component" value="Unassembled WGS sequence"/>
</dbReference>
<sequence>MALEKQLRLYIGSSAASGVGQSFFRWIVLRGFPEHVCDVEEAVWRTLPADVPRLFSSRNEGGPNLANEISLDHLIKEITRPFYERCASQGLAGNPRIYAFDEATLPALKYCNIARQTQLFAQEFENALITELPKAAAKRGLRADMVVQQLPTICKLSKLIIFELPKSMDDPGDFFEQALTKVGAHTTGSIAAETKDLELVMDVIGHCEALRDFFGPARDYRMWKHHVACIQHLRYLGQ</sequence>
<name>A0A1Y1HP57_KLENI</name>
<protein>
    <submittedName>
        <fullName evidence="1">Uncharacterized protein</fullName>
    </submittedName>
</protein>
<gene>
    <name evidence="1" type="ORF">KFL_000530410</name>
</gene>